<dbReference type="Pfam" id="PF13361">
    <property type="entry name" value="UvrD_C"/>
    <property type="match status" value="1"/>
</dbReference>
<comment type="similarity">
    <text evidence="1">Belongs to the helicase family. UvrD subfamily.</text>
</comment>
<dbReference type="InterPro" id="IPR027417">
    <property type="entry name" value="P-loop_NTPase"/>
</dbReference>
<evidence type="ECO:0000259" key="12">
    <source>
        <dbReference type="PROSITE" id="PS51217"/>
    </source>
</evidence>
<keyword evidence="2" id="KW-0547">Nucleotide-binding</keyword>
<evidence type="ECO:0000256" key="6">
    <source>
        <dbReference type="ARBA" id="ARBA00023125"/>
    </source>
</evidence>
<protein>
    <recommendedName>
        <fullName evidence="9">DNA 3'-5' helicase</fullName>
        <ecNumber evidence="9">5.6.2.4</ecNumber>
    </recommendedName>
</protein>
<dbReference type="Gene3D" id="1.10.10.160">
    <property type="match status" value="1"/>
</dbReference>
<dbReference type="InterPro" id="IPR014016">
    <property type="entry name" value="UvrD-like_ATP-bd"/>
</dbReference>
<organism evidence="13">
    <name type="scientific">uncultured prokaryote</name>
    <dbReference type="NCBI Taxonomy" id="198431"/>
    <lineage>
        <taxon>unclassified sequences</taxon>
        <taxon>environmental samples</taxon>
    </lineage>
</organism>
<keyword evidence="3" id="KW-0378">Hydrolase</keyword>
<dbReference type="CDD" id="cd17932">
    <property type="entry name" value="DEXQc_UvrD"/>
    <property type="match status" value="1"/>
</dbReference>
<dbReference type="FunFam" id="1.10.486.10:FF:000003">
    <property type="entry name" value="ATP-dependent DNA helicase"/>
    <property type="match status" value="1"/>
</dbReference>
<evidence type="ECO:0000256" key="2">
    <source>
        <dbReference type="ARBA" id="ARBA00022741"/>
    </source>
</evidence>
<feature type="domain" description="UvrD-like helicase C-terminal" evidence="12">
    <location>
        <begin position="167"/>
        <end position="441"/>
    </location>
</feature>
<dbReference type="GO" id="GO:0033202">
    <property type="term" value="C:DNA helicase complex"/>
    <property type="evidence" value="ECO:0007669"/>
    <property type="project" value="TreeGrafter"/>
</dbReference>
<keyword evidence="7" id="KW-0413">Isomerase</keyword>
<proteinExistence type="inferred from homology"/>
<evidence type="ECO:0000256" key="4">
    <source>
        <dbReference type="ARBA" id="ARBA00022806"/>
    </source>
</evidence>
<dbReference type="PANTHER" id="PTHR11070:SF2">
    <property type="entry name" value="ATP-DEPENDENT DNA HELICASE SRS2"/>
    <property type="match status" value="1"/>
</dbReference>
<accession>A0A0H5Q702</accession>
<feature type="domain" description="UvrD-like helicase ATP-binding" evidence="11">
    <location>
        <begin position="1"/>
        <end position="166"/>
    </location>
</feature>
<keyword evidence="6" id="KW-0238">DNA-binding</keyword>
<reference evidence="13" key="2">
    <citation type="submission" date="2015-07" db="EMBL/GenBank/DDBJ databases">
        <title>Plasmids, circular viruses and viroids from rat gut.</title>
        <authorList>
            <person name="Jorgensen T.J."/>
            <person name="Hansen M.A."/>
            <person name="Xu Z."/>
            <person name="Tabak M.A."/>
            <person name="Sorensen S.J."/>
            <person name="Hansen L.H."/>
        </authorList>
    </citation>
    <scope>NUCLEOTIDE SEQUENCE</scope>
    <source>
        <strain evidence="13">RGFK1698</strain>
    </source>
</reference>
<dbReference type="PANTHER" id="PTHR11070">
    <property type="entry name" value="UVRD / RECB / PCRA DNA HELICASE FAMILY MEMBER"/>
    <property type="match status" value="1"/>
</dbReference>
<evidence type="ECO:0000256" key="1">
    <source>
        <dbReference type="ARBA" id="ARBA00009922"/>
    </source>
</evidence>
<dbReference type="EMBL" id="LN854201">
    <property type="protein sequence ID" value="CRY97698.1"/>
    <property type="molecule type" value="Genomic_DNA"/>
</dbReference>
<evidence type="ECO:0000256" key="10">
    <source>
        <dbReference type="ARBA" id="ARBA00048988"/>
    </source>
</evidence>
<dbReference type="PROSITE" id="PS51198">
    <property type="entry name" value="UVRD_HELICASE_ATP_BIND"/>
    <property type="match status" value="1"/>
</dbReference>
<dbReference type="GO" id="GO:0000725">
    <property type="term" value="P:recombinational repair"/>
    <property type="evidence" value="ECO:0007669"/>
    <property type="project" value="TreeGrafter"/>
</dbReference>
<dbReference type="PROSITE" id="PS51217">
    <property type="entry name" value="UVRD_HELICASE_CTER"/>
    <property type="match status" value="1"/>
</dbReference>
<name>A0A0H5Q702_9ZZZZ</name>
<dbReference type="GO" id="GO:0043138">
    <property type="term" value="F:3'-5' DNA helicase activity"/>
    <property type="evidence" value="ECO:0007669"/>
    <property type="project" value="UniProtKB-EC"/>
</dbReference>
<keyword evidence="5" id="KW-0067">ATP-binding</keyword>
<dbReference type="EC" id="5.6.2.4" evidence="9"/>
<dbReference type="AlphaFoldDB" id="A0A0H5Q702"/>
<evidence type="ECO:0000256" key="7">
    <source>
        <dbReference type="ARBA" id="ARBA00023235"/>
    </source>
</evidence>
<evidence type="ECO:0000256" key="3">
    <source>
        <dbReference type="ARBA" id="ARBA00022801"/>
    </source>
</evidence>
<evidence type="ECO:0000256" key="8">
    <source>
        <dbReference type="ARBA" id="ARBA00034617"/>
    </source>
</evidence>
<dbReference type="GO" id="GO:0003677">
    <property type="term" value="F:DNA binding"/>
    <property type="evidence" value="ECO:0007669"/>
    <property type="project" value="UniProtKB-KW"/>
</dbReference>
<reference evidence="13" key="1">
    <citation type="submission" date="2015-06" db="EMBL/GenBank/DDBJ databases">
        <authorList>
            <person name="Joergensen T."/>
        </authorList>
    </citation>
    <scope>NUCLEOTIDE SEQUENCE</scope>
    <source>
        <strain evidence="13">RGFK1698</strain>
    </source>
</reference>
<evidence type="ECO:0000313" key="13">
    <source>
        <dbReference type="EMBL" id="CRY97698.1"/>
    </source>
</evidence>
<dbReference type="InterPro" id="IPR000212">
    <property type="entry name" value="DNA_helicase_UvrD/REP"/>
</dbReference>
<dbReference type="GO" id="GO:0016787">
    <property type="term" value="F:hydrolase activity"/>
    <property type="evidence" value="ECO:0007669"/>
    <property type="project" value="UniProtKB-KW"/>
</dbReference>
<dbReference type="InterPro" id="IPR014017">
    <property type="entry name" value="DNA_helicase_UvrD-like_C"/>
</dbReference>
<dbReference type="Pfam" id="PF00580">
    <property type="entry name" value="UvrD-helicase"/>
    <property type="match status" value="1"/>
</dbReference>
<comment type="catalytic activity">
    <reaction evidence="10">
        <text>ATP + H2O = ADP + phosphate + H(+)</text>
        <dbReference type="Rhea" id="RHEA:13065"/>
        <dbReference type="ChEBI" id="CHEBI:15377"/>
        <dbReference type="ChEBI" id="CHEBI:15378"/>
        <dbReference type="ChEBI" id="CHEBI:30616"/>
        <dbReference type="ChEBI" id="CHEBI:43474"/>
        <dbReference type="ChEBI" id="CHEBI:456216"/>
        <dbReference type="EC" id="5.6.2.4"/>
    </reaction>
</comment>
<sequence>MKDICKRLQIDTKTYKERTILSAISRAKDELVTPEEYALNAQGDYGRERIAVAYREYQQTLKSNNALDFDDLIVKTVELFKSRPEVLENYQERFRYIMVDEYQDTNTAQFELVRLIAAKYRNLCVVGDDDQSIYKFRGANISNILDFEKVFKEAKVIKLEQNYRSTQNILDAANGVICNNLERKEKALWTCKGSGNKIHFRPFDTAFEEAEYIAFDIRKKKRDNTADYGECAVLYRTNAQSRILEEHFVREGIPYDLVGGTNFYSRREIKDMLAYLKTIDNGQDDLAVKRIINIPKRGIGGATLEKVQVYADAMGISFFDALCEAEKITTLGRSGSKLAPFVSMIQVFRTKAKVYGVKHLLEDIIEVTGYVRELEDSNEEDAEDRIENINELISKAAAFEEVHEDAGLSEFLEEVALVSDLDKLEADDNRVLLMTLHSAKGHQFYHL</sequence>
<dbReference type="SUPFAM" id="SSF52540">
    <property type="entry name" value="P-loop containing nucleoside triphosphate hydrolases"/>
    <property type="match status" value="1"/>
</dbReference>
<evidence type="ECO:0000256" key="5">
    <source>
        <dbReference type="ARBA" id="ARBA00022840"/>
    </source>
</evidence>
<dbReference type="Gene3D" id="1.10.486.10">
    <property type="entry name" value="PCRA, domain 4"/>
    <property type="match status" value="1"/>
</dbReference>
<dbReference type="Gene3D" id="3.40.50.300">
    <property type="entry name" value="P-loop containing nucleotide triphosphate hydrolases"/>
    <property type="match status" value="2"/>
</dbReference>
<comment type="catalytic activity">
    <reaction evidence="8">
        <text>Couples ATP hydrolysis with the unwinding of duplex DNA by translocating in the 3'-5' direction.</text>
        <dbReference type="EC" id="5.6.2.4"/>
    </reaction>
</comment>
<evidence type="ECO:0000256" key="9">
    <source>
        <dbReference type="ARBA" id="ARBA00034808"/>
    </source>
</evidence>
<dbReference type="InterPro" id="IPR013986">
    <property type="entry name" value="DExx_box_DNA_helicase_dom_sf"/>
</dbReference>
<keyword evidence="4" id="KW-0347">Helicase</keyword>
<dbReference type="GO" id="GO:0005524">
    <property type="term" value="F:ATP binding"/>
    <property type="evidence" value="ECO:0007669"/>
    <property type="project" value="UniProtKB-KW"/>
</dbReference>
<evidence type="ECO:0000259" key="11">
    <source>
        <dbReference type="PROSITE" id="PS51198"/>
    </source>
</evidence>